<feature type="domain" description="FAT" evidence="16">
    <location>
        <begin position="1483"/>
        <end position="2061"/>
    </location>
</feature>
<dbReference type="InParanoid" id="A0A5J5ESP3"/>
<dbReference type="Gene3D" id="1.10.1070.11">
    <property type="entry name" value="Phosphatidylinositol 3-/4-kinase, catalytic domain"/>
    <property type="match status" value="1"/>
</dbReference>
<dbReference type="OrthoDB" id="381190at2759"/>
<evidence type="ECO:0000256" key="4">
    <source>
        <dbReference type="ARBA" id="ARBA00012513"/>
    </source>
</evidence>
<dbReference type="PANTHER" id="PTHR11139:SF125">
    <property type="entry name" value="SERINE_THREONINE-PROTEIN KINASE MEC1"/>
    <property type="match status" value="1"/>
</dbReference>
<dbReference type="InterPro" id="IPR036940">
    <property type="entry name" value="PI3/4_kinase_cat_sf"/>
</dbReference>
<dbReference type="GO" id="GO:0004674">
    <property type="term" value="F:protein serine/threonine kinase activity"/>
    <property type="evidence" value="ECO:0007669"/>
    <property type="project" value="UniProtKB-KW"/>
</dbReference>
<dbReference type="SMART" id="SM00146">
    <property type="entry name" value="PI3Kc"/>
    <property type="match status" value="1"/>
</dbReference>
<keyword evidence="8" id="KW-0227">DNA damage</keyword>
<dbReference type="FunFam" id="1.10.1070.11:FF:000031">
    <property type="entry name" value="Phosphatidyl inositol 3-kinase"/>
    <property type="match status" value="1"/>
</dbReference>
<dbReference type="PROSITE" id="PS50290">
    <property type="entry name" value="PI3_4_KINASE_3"/>
    <property type="match status" value="1"/>
</dbReference>
<dbReference type="SMART" id="SM00802">
    <property type="entry name" value="UME"/>
    <property type="match status" value="1"/>
</dbReference>
<dbReference type="InterPro" id="IPR003151">
    <property type="entry name" value="PIK-rel_kinase_FAT"/>
</dbReference>
<dbReference type="EMBL" id="VXIS01000132">
    <property type="protein sequence ID" value="KAA8902478.1"/>
    <property type="molecule type" value="Genomic_DNA"/>
</dbReference>
<keyword evidence="9" id="KW-0418">Kinase</keyword>
<dbReference type="GO" id="GO:0000723">
    <property type="term" value="P:telomere maintenance"/>
    <property type="evidence" value="ECO:0007669"/>
    <property type="project" value="TreeGrafter"/>
</dbReference>
<feature type="region of interest" description="Disordered" evidence="14">
    <location>
        <begin position="1835"/>
        <end position="1854"/>
    </location>
</feature>
<organism evidence="18 19">
    <name type="scientific">Sphaerosporella brunnea</name>
    <dbReference type="NCBI Taxonomy" id="1250544"/>
    <lineage>
        <taxon>Eukaryota</taxon>
        <taxon>Fungi</taxon>
        <taxon>Dikarya</taxon>
        <taxon>Ascomycota</taxon>
        <taxon>Pezizomycotina</taxon>
        <taxon>Pezizomycetes</taxon>
        <taxon>Pezizales</taxon>
        <taxon>Pyronemataceae</taxon>
        <taxon>Sphaerosporella</taxon>
    </lineage>
</organism>
<dbReference type="InterPro" id="IPR016024">
    <property type="entry name" value="ARM-type_fold"/>
</dbReference>
<dbReference type="GO" id="GO:0005634">
    <property type="term" value="C:nucleus"/>
    <property type="evidence" value="ECO:0007669"/>
    <property type="project" value="UniProtKB-SubCell"/>
</dbReference>
<keyword evidence="5" id="KW-0723">Serine/threonine-protein kinase</keyword>
<evidence type="ECO:0000256" key="13">
    <source>
        <dbReference type="ARBA" id="ARBA00025079"/>
    </source>
</evidence>
<evidence type="ECO:0000256" key="6">
    <source>
        <dbReference type="ARBA" id="ARBA00022679"/>
    </source>
</evidence>
<comment type="subunit">
    <text evidence="3">Associates with DNA double-strand breaks.</text>
</comment>
<keyword evidence="12" id="KW-0539">Nucleus</keyword>
<name>A0A5J5ESP3_9PEZI</name>
<accession>A0A5J5ESP3</accession>
<keyword evidence="19" id="KW-1185">Reference proteome</keyword>
<dbReference type="Proteomes" id="UP000326924">
    <property type="component" value="Unassembled WGS sequence"/>
</dbReference>
<evidence type="ECO:0000256" key="5">
    <source>
        <dbReference type="ARBA" id="ARBA00022527"/>
    </source>
</evidence>
<dbReference type="Gene3D" id="3.30.1010.10">
    <property type="entry name" value="Phosphatidylinositol 3-kinase Catalytic Subunit, Chain A, domain 4"/>
    <property type="match status" value="1"/>
</dbReference>
<dbReference type="InterPro" id="IPR014009">
    <property type="entry name" value="PIK_FAT"/>
</dbReference>
<dbReference type="Pfam" id="PF02260">
    <property type="entry name" value="FATC"/>
    <property type="match status" value="1"/>
</dbReference>
<dbReference type="SUPFAM" id="SSF48371">
    <property type="entry name" value="ARM repeat"/>
    <property type="match status" value="2"/>
</dbReference>
<evidence type="ECO:0000256" key="14">
    <source>
        <dbReference type="SAM" id="MobiDB-lite"/>
    </source>
</evidence>
<evidence type="ECO:0000256" key="11">
    <source>
        <dbReference type="ARBA" id="ARBA00023204"/>
    </source>
</evidence>
<evidence type="ECO:0000256" key="7">
    <source>
        <dbReference type="ARBA" id="ARBA00022741"/>
    </source>
</evidence>
<dbReference type="SMART" id="SM01343">
    <property type="entry name" value="FATC"/>
    <property type="match status" value="1"/>
</dbReference>
<feature type="domain" description="PI3K/PI4K catalytic" evidence="15">
    <location>
        <begin position="2177"/>
        <end position="2493"/>
    </location>
</feature>
<evidence type="ECO:0000256" key="9">
    <source>
        <dbReference type="ARBA" id="ARBA00022777"/>
    </source>
</evidence>
<evidence type="ECO:0000259" key="15">
    <source>
        <dbReference type="PROSITE" id="PS50290"/>
    </source>
</evidence>
<dbReference type="InterPro" id="IPR003152">
    <property type="entry name" value="FATC_dom"/>
</dbReference>
<evidence type="ECO:0000313" key="18">
    <source>
        <dbReference type="EMBL" id="KAA8902478.1"/>
    </source>
</evidence>
<keyword evidence="6" id="KW-0808">Transferase</keyword>
<dbReference type="GO" id="GO:0005694">
    <property type="term" value="C:chromosome"/>
    <property type="evidence" value="ECO:0007669"/>
    <property type="project" value="TreeGrafter"/>
</dbReference>
<comment type="function">
    <text evidence="13">Serine/threonine protein kinase which activates checkpoint signaling upon genotoxic stresses such as ionizing radiation (IR), ultraviolet light (UV), or DNA replication stalling, thereby acting as a DNA damage sensor. Recognizes the substrate consensus sequence [ST]-Q. Phosphorylates histone H2A to form H2AS128ph (gamma-H2A) at sites of DNA damage, involved in the regulation of DNA damage response mechanism. Required for the control of telomere length and genome stability.</text>
</comment>
<evidence type="ECO:0000256" key="2">
    <source>
        <dbReference type="ARBA" id="ARBA00010769"/>
    </source>
</evidence>
<dbReference type="Gene3D" id="1.25.10.10">
    <property type="entry name" value="Leucine-rich Repeat Variant"/>
    <property type="match status" value="1"/>
</dbReference>
<dbReference type="Pfam" id="PF02259">
    <property type="entry name" value="FAT"/>
    <property type="match status" value="1"/>
</dbReference>
<evidence type="ECO:0000313" key="19">
    <source>
        <dbReference type="Proteomes" id="UP000326924"/>
    </source>
</evidence>
<feature type="domain" description="FATC" evidence="17">
    <location>
        <begin position="2494"/>
        <end position="2526"/>
    </location>
</feature>
<dbReference type="InterPro" id="IPR056802">
    <property type="entry name" value="ATR-like_M-HEAT"/>
</dbReference>
<evidence type="ECO:0000256" key="10">
    <source>
        <dbReference type="ARBA" id="ARBA00022840"/>
    </source>
</evidence>
<dbReference type="Pfam" id="PF25030">
    <property type="entry name" value="M-HEAT_ATR"/>
    <property type="match status" value="1"/>
</dbReference>
<evidence type="ECO:0000259" key="16">
    <source>
        <dbReference type="PROSITE" id="PS51189"/>
    </source>
</evidence>
<comment type="similarity">
    <text evidence="2">Belongs to the PI3/PI4-kinase family. ATM subfamily.</text>
</comment>
<dbReference type="GO" id="GO:0000077">
    <property type="term" value="P:DNA damage checkpoint signaling"/>
    <property type="evidence" value="ECO:0007669"/>
    <property type="project" value="TreeGrafter"/>
</dbReference>
<dbReference type="InterPro" id="IPR011009">
    <property type="entry name" value="Kinase-like_dom_sf"/>
</dbReference>
<feature type="region of interest" description="Disordered" evidence="14">
    <location>
        <begin position="1440"/>
        <end position="1462"/>
    </location>
</feature>
<dbReference type="GO" id="GO:0006281">
    <property type="term" value="P:DNA repair"/>
    <property type="evidence" value="ECO:0007669"/>
    <property type="project" value="UniProtKB-KW"/>
</dbReference>
<comment type="subcellular location">
    <subcellularLocation>
        <location evidence="1">Nucleus</location>
    </subcellularLocation>
</comment>
<dbReference type="GO" id="GO:0005524">
    <property type="term" value="F:ATP binding"/>
    <property type="evidence" value="ECO:0007669"/>
    <property type="project" value="UniProtKB-KW"/>
</dbReference>
<dbReference type="InterPro" id="IPR011989">
    <property type="entry name" value="ARM-like"/>
</dbReference>
<evidence type="ECO:0000259" key="17">
    <source>
        <dbReference type="PROSITE" id="PS51190"/>
    </source>
</evidence>
<keyword evidence="11" id="KW-0234">DNA repair</keyword>
<dbReference type="PROSITE" id="PS51189">
    <property type="entry name" value="FAT"/>
    <property type="match status" value="1"/>
</dbReference>
<dbReference type="InterPro" id="IPR057564">
    <property type="entry name" value="HEAT_ATR"/>
</dbReference>
<reference evidence="18 19" key="1">
    <citation type="submission" date="2019-09" db="EMBL/GenBank/DDBJ databases">
        <title>Draft genome of the ectomycorrhizal ascomycete Sphaerosporella brunnea.</title>
        <authorList>
            <consortium name="DOE Joint Genome Institute"/>
            <person name="Benucci G.M."/>
            <person name="Marozzi G."/>
            <person name="Antonielli L."/>
            <person name="Sanchez S."/>
            <person name="Marco P."/>
            <person name="Wang X."/>
            <person name="Falini L.B."/>
            <person name="Barry K."/>
            <person name="Haridas S."/>
            <person name="Lipzen A."/>
            <person name="Labutti K."/>
            <person name="Grigoriev I.V."/>
            <person name="Murat C."/>
            <person name="Martin F."/>
            <person name="Albertini E."/>
            <person name="Donnini D."/>
            <person name="Bonito G."/>
        </authorList>
    </citation>
    <scope>NUCLEOTIDE SEQUENCE [LARGE SCALE GENOMIC DNA]</scope>
    <source>
        <strain evidence="18 19">Sb_GMNB300</strain>
    </source>
</reference>
<sequence>MSARRKPGMGSFSKGSMRPPPPPIASRLLTQHRSRKPQMQSATQPPPSSIAAFVQNYSKAGDGAARLPGKDAFQQLLDEMLSAEAEEDVATNCKVVEVVTTAGLSVLLEDDPFARDDDLLQKASTCLLVLKLIIERDPRVLFCKPPVETTEPEQTILYLWLLPRLMPLLGHPKFRSLAGGLLDTVQTMFEAVSNWPEHWKQLKAMAGFFRGCLNGESSPRPDRMCFSLRELSLIETGVNDALAGAYKLELPPPDYDVDAFIWKELPAFDPRSIRFKLTDVQHAALAGVHIFAALARIAFSPHTTPPIRSAADSFTSALQALAKIWSVLNIWESLPVMRESTSVVFSEILSALATALDRPAKDQLDGLYLLAARCIADTLKRPMDQMNQHAQHAASGILLSLMSISRESPLVRELFNDRVFLPALAILSNGELWKSLGHDMQVVILRLILDLTDSQHVVENAQAALHAINGGEWACKDSSLNGKLNAILPVEIDNDEGPRKRLKLDEPSTGEDLAKYLTKKIHSLFGTQEALDLDRLGQISPDRFSKLSEGDRRTAMKTLGLLSCAAAGDLAKTREGAEDIYRCSYCDSEAPIFRRTRRFANGSDIELLKTLETLHTLDQFNESSTIRALGAEALRRMTNHTKELTHLDLDRSKLGFWCMRLLQSRKRELRIAAGRALPSFMTFSHDSRLLEKNKHIVIDTLTLTSNSKEPYLQETGVLAWGQVGRQHRISVGQYLNVVLLKLVEYLGHPYDHVVGTAWNELDALVLAHESQPRKLFAPFWRTISTTVVKQMQSKPQILQTLLQFISMKLPEFLKMTQSFTLPYLVVSGQTELIQHIAHASRGPECSVQLICYDNIASILPVLLTQDQHNAEKYAMRRLESISSEFSASSLSELVRPDSLMIAAELLKMVGDTEEKDQRKRILHALRIVSKLSCKTDTQTQRKSKNIDYVVRFFESHVLGLCTLFSDELKNAQGKTTDTEKIRSLNAIQEMLALAANSVTSALPQICACSQSALESDTLRTTAIETWSKLAKYLGDEDLTSLLGQTFSILLRYWDVFDDAAKDIAQDMVAQLFTKRGDLIQRLAGMIPSMRSIPLLSKYENRLRKWRGDISAEERLHQLALRCSHENVIVVEYALVELRECIKENRKFVYTSAGNQKPHSVVAELIRCLLDVIVTFKDPDLPARPRIERLSAECLGLIGAVNPNIVESPRVKEEMAVLHNFTRAEESADFALFFLEKVLVKQFLSALDTKSQGFLAWCAQQLLEFCQKTNQINPEARRTQSMIKTPAQQRWDSLPPAARETLIPFLKSKYSLSGEVTRTPFEYPLFKPGITFREWLMTIITELLCKPSGENAKQIFDACVRICRGQDVSISKFLFPVAVLHIAISGSDTDRENITQEFLAVLRYSGSLSDSAKMKDTQRQCVETIFSAIDHMTKWLRDKRQSDVKSKTQAARHQNRHYSLEDDDGIDPGIRRVRSILDAIPPDIIGHRALEFKSYARSLLYWEQHIRHKRHSIQEDELESLYDRLQQIYTHIDEPDGMSGISAKLPTLDIDQQILEHRKAGKWTAVQSWYELNLAQKPDDVDAQANLIGSLRDSGQYDALLLQVDGMMSTSLDAHNRLLPFAVEASWVSGNWDALEKYLKKSNEHTDSTYDVRVGYALSELRRKNFEGFLKKVDSAREIVAHTMTESVTGSIRQCHHFLVQLHALSELQSVSEVLHEGDVDMTALNKTFESRLNLMGTYSVDKQYILSVRRAALQLSGREMSEEILSAWLSSAKLARKDDNLQQAYNAVHHATLLNPALATIEHAKLLWHEGQHKNAMRNLNGAIAKGILEIGTEAPPPGSKSANASLASDGRKVQPPKNLRVAKAKLLLARWLEASGQTHSQALLDKYIDASTWFHRWEKAYYYLGRHCNKLYEAEKAMHPLKRSEAFTTGEHARLIVQNYLRALAFGVKYIFQTMPRLLTVWLDLGDDVMKPLGSEFGSAEYRAHTKGKREANLSLLHGTVTKYHSFLGAWMFFTALPQLMSRIIHPHKDVYAHVQNIIVKVVLAYPQQSMWSLMAVTKSTSKDRAKRGQQILTQLKEKMPKKRTGGAGDVDGRLLINEARRLTDQLLELCNQEITSRVAHLSLRKDFRFRHELAPCQLVLPTQAVLTVTLPSPTDVVTNHAAYAFAARPPTIERFHDEVDIMLSLQRPRRIKIEASDGRTYAFLCKPKDDLRKDARLMEFNNMINRFFKRDAESSKRNLYIRTYSVTPLNEECGIIEWVNNVQTLREILLSNYKQKEITVNYAEVRAMLDEAAGELNRPNTKKPNIFTDKVLPRYPCVFHEWFLEMFSEPAAWFTARLAYTRTSAVMSMVGTVLGLGDRHGENILFDQQSGDTVHVDFNCLFDKGLGFEKPERVPFRLTHNMVDAFGVTGYEGAFRKACESAMRLLRHNEETMMTVLEAFIHDPSVDMLKKSSAVAKKTPKAPDLPKPPESPKEILESIQQKLRGLWESDTVPLSVEGHVEVLIKKATDPANLCAMYIGWCPMF</sequence>
<dbReference type="CDD" id="cd00892">
    <property type="entry name" value="PIKKc_ATR"/>
    <property type="match status" value="1"/>
</dbReference>
<dbReference type="InterPro" id="IPR000403">
    <property type="entry name" value="PI3/4_kinase_cat_dom"/>
</dbReference>
<keyword evidence="10" id="KW-0067">ATP-binding</keyword>
<evidence type="ECO:0000256" key="3">
    <source>
        <dbReference type="ARBA" id="ARBA00011370"/>
    </source>
</evidence>
<dbReference type="FunCoup" id="A0A5J5ESP3">
    <property type="interactions" value="1215"/>
</dbReference>
<keyword evidence="7" id="KW-0547">Nucleotide-binding</keyword>
<dbReference type="Pfam" id="PF08064">
    <property type="entry name" value="UME"/>
    <property type="match status" value="1"/>
</dbReference>
<evidence type="ECO:0000256" key="8">
    <source>
        <dbReference type="ARBA" id="ARBA00022763"/>
    </source>
</evidence>
<evidence type="ECO:0000256" key="1">
    <source>
        <dbReference type="ARBA" id="ARBA00004123"/>
    </source>
</evidence>
<dbReference type="InterPro" id="IPR012993">
    <property type="entry name" value="UME"/>
</dbReference>
<comment type="caution">
    <text evidence="18">The sequence shown here is derived from an EMBL/GenBank/DDBJ whole genome shotgun (WGS) entry which is preliminary data.</text>
</comment>
<proteinExistence type="inferred from homology"/>
<dbReference type="PANTHER" id="PTHR11139">
    <property type="entry name" value="ATAXIA TELANGIECTASIA MUTATED ATM -RELATED"/>
    <property type="match status" value="1"/>
</dbReference>
<protein>
    <recommendedName>
        <fullName evidence="4">non-specific serine/threonine protein kinase</fullName>
        <ecNumber evidence="4">2.7.11.1</ecNumber>
    </recommendedName>
</protein>
<dbReference type="EC" id="2.7.11.1" evidence="4"/>
<dbReference type="Pfam" id="PF00454">
    <property type="entry name" value="PI3_PI4_kinase"/>
    <property type="match status" value="1"/>
</dbReference>
<gene>
    <name evidence="18" type="ORF">FN846DRAFT_780587</name>
</gene>
<dbReference type="InterPro" id="IPR050517">
    <property type="entry name" value="DDR_Repair_Kinase"/>
</dbReference>
<dbReference type="Pfam" id="PF23593">
    <property type="entry name" value="HEAT_ATR"/>
    <property type="match status" value="1"/>
</dbReference>
<feature type="region of interest" description="Disordered" evidence="14">
    <location>
        <begin position="1"/>
        <end position="48"/>
    </location>
</feature>
<dbReference type="PROSITE" id="PS51190">
    <property type="entry name" value="FATC"/>
    <property type="match status" value="1"/>
</dbReference>
<evidence type="ECO:0000256" key="12">
    <source>
        <dbReference type="ARBA" id="ARBA00023242"/>
    </source>
</evidence>
<dbReference type="SUPFAM" id="SSF56112">
    <property type="entry name" value="Protein kinase-like (PK-like)"/>
    <property type="match status" value="1"/>
</dbReference>